<name>A0AAQ1SP07_LEPIR</name>
<dbReference type="EMBL" id="OEJX01000029">
    <property type="protein sequence ID" value="SOR61911.1"/>
    <property type="molecule type" value="Genomic_DNA"/>
</dbReference>
<dbReference type="Proteomes" id="UP000234460">
    <property type="component" value="Chromosome LMANV2"/>
</dbReference>
<proteinExistence type="predicted"/>
<accession>A0AAQ1SP07</accession>
<reference evidence="1 2" key="1">
    <citation type="submission" date="2017-11" db="EMBL/GenBank/DDBJ databases">
        <authorList>
            <person name="Lechat P."/>
        </authorList>
    </citation>
    <scope>NUCLEOTIDE SEQUENCE [LARGE SCALE GENOMIC DNA]</scope>
    <source>
        <strain evidence="1">L495</strain>
    </source>
</reference>
<organism evidence="1 2">
    <name type="scientific">Leptospira interrogans serovar Manilae</name>
    <dbReference type="NCBI Taxonomy" id="214675"/>
    <lineage>
        <taxon>Bacteria</taxon>
        <taxon>Pseudomonadati</taxon>
        <taxon>Spirochaetota</taxon>
        <taxon>Spirochaetia</taxon>
        <taxon>Leptospirales</taxon>
        <taxon>Leptospiraceae</taxon>
        <taxon>Leptospira</taxon>
    </lineage>
</organism>
<evidence type="ECO:0000313" key="2">
    <source>
        <dbReference type="Proteomes" id="UP000234460"/>
    </source>
</evidence>
<dbReference type="RefSeq" id="WP_000007737.1">
    <property type="nucleotide sequence ID" value="NZ_CP011931.1"/>
</dbReference>
<sequence length="171" mass="20291">MSFFRCITGIIIMNIEKFKSDNLSKYLIGKLSEEKPDWLSEINFKKNEGEDSYFIDIDLKFLSKGFQTFLLTTERDELSVFMDFFHTHFYGDYDEMYQEAIRFIQDITEEKLITVSASVNDEKWFYSTCIKPIEIEKEINDILLKKSHSKIIIQSCLNTFNRTIHEISEKS</sequence>
<comment type="caution">
    <text evidence="1">The sequence shown here is derived from an EMBL/GenBank/DDBJ whole genome shotgun (WGS) entry which is preliminary data.</text>
</comment>
<dbReference type="AlphaFoldDB" id="A0AAQ1SP07"/>
<protein>
    <submittedName>
        <fullName evidence="1">Uncharacterized protein</fullName>
    </submittedName>
</protein>
<gene>
    <name evidence="1" type="ORF">LMANV2_350037</name>
</gene>
<evidence type="ECO:0000313" key="1">
    <source>
        <dbReference type="EMBL" id="SOR61911.1"/>
    </source>
</evidence>
<dbReference type="GeneID" id="61144366"/>